<dbReference type="PIRSF" id="PIRSF005956">
    <property type="entry name" value="BtpA"/>
    <property type="match status" value="1"/>
</dbReference>
<proteinExistence type="inferred from homology"/>
<gene>
    <name evidence="2" type="ORF">SNE40_007578</name>
</gene>
<organism evidence="2 3">
    <name type="scientific">Patella caerulea</name>
    <name type="common">Rayed Mediterranean limpet</name>
    <dbReference type="NCBI Taxonomy" id="87958"/>
    <lineage>
        <taxon>Eukaryota</taxon>
        <taxon>Metazoa</taxon>
        <taxon>Spiralia</taxon>
        <taxon>Lophotrochozoa</taxon>
        <taxon>Mollusca</taxon>
        <taxon>Gastropoda</taxon>
        <taxon>Patellogastropoda</taxon>
        <taxon>Patelloidea</taxon>
        <taxon>Patellidae</taxon>
        <taxon>Patella</taxon>
    </lineage>
</organism>
<dbReference type="PANTHER" id="PTHR21381:SF3">
    <property type="entry name" value="SGC REGION PROTEIN SGCQ-RELATED"/>
    <property type="match status" value="1"/>
</dbReference>
<dbReference type="EMBL" id="JAZGQO010000006">
    <property type="protein sequence ID" value="KAK6185318.1"/>
    <property type="molecule type" value="Genomic_DNA"/>
</dbReference>
<dbReference type="AlphaFoldDB" id="A0AAN8K4V4"/>
<dbReference type="NCBIfam" id="TIGR00259">
    <property type="entry name" value="thylakoid_BtpA"/>
    <property type="match status" value="1"/>
</dbReference>
<evidence type="ECO:0000256" key="1">
    <source>
        <dbReference type="ARBA" id="ARBA00006007"/>
    </source>
</evidence>
<name>A0AAN8K4V4_PATCE</name>
<dbReference type="PANTHER" id="PTHR21381">
    <property type="entry name" value="ZGC:162297"/>
    <property type="match status" value="1"/>
</dbReference>
<comment type="caution">
    <text evidence="2">The sequence shown here is derived from an EMBL/GenBank/DDBJ whole genome shotgun (WGS) entry which is preliminary data.</text>
</comment>
<comment type="similarity">
    <text evidence="1">Belongs to the BtpA family.</text>
</comment>
<dbReference type="Pfam" id="PF03437">
    <property type="entry name" value="BtpA"/>
    <property type="match status" value="1"/>
</dbReference>
<dbReference type="SUPFAM" id="SSF51366">
    <property type="entry name" value="Ribulose-phoshate binding barrel"/>
    <property type="match status" value="1"/>
</dbReference>
<accession>A0AAN8K4V4</accession>
<dbReference type="InterPro" id="IPR005137">
    <property type="entry name" value="BtpA"/>
</dbReference>
<sequence>MATSMERFIHTFKHKSAAVIGMIHLKALPGTPLNNHGVKEIIDIACNEARIYKEAGVDGVMVENMHDLPYLHTNQVGPEITATMAIICSEVKRVFQPGPVGVQVLAGANKHAMAIANAANLQFIRAEGFVFSHVADEGLMNACAGELLRYRKQIGAENVMVFTDIKKKHSAHAITEDVNIIETAKAAELFLSNGVIITGTSTGQPASVKQVKSVLDSVHVPVLIGSGVTMENLDSFKAAQGLIIGSYFKRDGKWTNDIDADKLKRFMEKVTAIRTNPIKATYIM</sequence>
<keyword evidence="3" id="KW-1185">Reference proteome</keyword>
<evidence type="ECO:0000313" key="2">
    <source>
        <dbReference type="EMBL" id="KAK6185318.1"/>
    </source>
</evidence>
<reference evidence="2 3" key="1">
    <citation type="submission" date="2024-01" db="EMBL/GenBank/DDBJ databases">
        <title>The genome of the rayed Mediterranean limpet Patella caerulea (Linnaeus, 1758).</title>
        <authorList>
            <person name="Anh-Thu Weber A."/>
            <person name="Halstead-Nussloch G."/>
        </authorList>
    </citation>
    <scope>NUCLEOTIDE SEQUENCE [LARGE SCALE GENOMIC DNA]</scope>
    <source>
        <strain evidence="2">AATW-2023a</strain>
        <tissue evidence="2">Whole specimen</tissue>
    </source>
</reference>
<dbReference type="Proteomes" id="UP001347796">
    <property type="component" value="Unassembled WGS sequence"/>
</dbReference>
<protein>
    <submittedName>
        <fullName evidence="2">Uncharacterized protein</fullName>
    </submittedName>
</protein>
<evidence type="ECO:0000313" key="3">
    <source>
        <dbReference type="Proteomes" id="UP001347796"/>
    </source>
</evidence>
<dbReference type="InterPro" id="IPR011060">
    <property type="entry name" value="RibuloseP-bd_barrel"/>
</dbReference>